<reference evidence="3" key="1">
    <citation type="journal article" date="2016" name="Genome Announc.">
        <title>Draft genome sequences of fungus Aspergillus calidoustus.</title>
        <authorList>
            <person name="Horn F."/>
            <person name="Linde J."/>
            <person name="Mattern D.J."/>
            <person name="Walther G."/>
            <person name="Guthke R."/>
            <person name="Scherlach K."/>
            <person name="Martin K."/>
            <person name="Brakhage A.A."/>
            <person name="Petzke L."/>
            <person name="Valiante V."/>
        </authorList>
    </citation>
    <scope>NUCLEOTIDE SEQUENCE [LARGE SCALE GENOMIC DNA]</scope>
    <source>
        <strain evidence="3">SF006504</strain>
    </source>
</reference>
<feature type="compositionally biased region" description="Low complexity" evidence="1">
    <location>
        <begin position="171"/>
        <end position="214"/>
    </location>
</feature>
<gene>
    <name evidence="2" type="ORF">ASPCAL11197</name>
</gene>
<evidence type="ECO:0000313" key="2">
    <source>
        <dbReference type="EMBL" id="CEL08044.1"/>
    </source>
</evidence>
<evidence type="ECO:0000313" key="3">
    <source>
        <dbReference type="Proteomes" id="UP000054771"/>
    </source>
</evidence>
<evidence type="ECO:0000256" key="1">
    <source>
        <dbReference type="SAM" id="MobiDB-lite"/>
    </source>
</evidence>
<organism evidence="2 3">
    <name type="scientific">Aspergillus calidoustus</name>
    <dbReference type="NCBI Taxonomy" id="454130"/>
    <lineage>
        <taxon>Eukaryota</taxon>
        <taxon>Fungi</taxon>
        <taxon>Dikarya</taxon>
        <taxon>Ascomycota</taxon>
        <taxon>Pezizomycotina</taxon>
        <taxon>Eurotiomycetes</taxon>
        <taxon>Eurotiomycetidae</taxon>
        <taxon>Eurotiales</taxon>
        <taxon>Aspergillaceae</taxon>
        <taxon>Aspergillus</taxon>
        <taxon>Aspergillus subgen. Nidulantes</taxon>
    </lineage>
</organism>
<feature type="compositionally biased region" description="Low complexity" evidence="1">
    <location>
        <begin position="138"/>
        <end position="162"/>
    </location>
</feature>
<feature type="region of interest" description="Disordered" evidence="1">
    <location>
        <begin position="132"/>
        <end position="214"/>
    </location>
</feature>
<feature type="region of interest" description="Disordered" evidence="1">
    <location>
        <begin position="1"/>
        <end position="24"/>
    </location>
</feature>
<proteinExistence type="predicted"/>
<dbReference type="AlphaFoldDB" id="A0A0U5CDZ9"/>
<dbReference type="OrthoDB" id="4508336at2759"/>
<protein>
    <submittedName>
        <fullName evidence="2">Uncharacterized protein</fullName>
    </submittedName>
</protein>
<dbReference type="Proteomes" id="UP000054771">
    <property type="component" value="Unassembled WGS sequence"/>
</dbReference>
<keyword evidence="3" id="KW-1185">Reference proteome</keyword>
<accession>A0A0U5CDZ9</accession>
<name>A0A0U5CDZ9_ASPCI</name>
<sequence>MNPHSMGILKSRESRRRNECRFSQSQRSSPRKLFAMAYNLVVILFALLLAITGFADENAKAIDAGFGGFDLKSYSNYDGNDIRAFVDHILLPRTDLATVTVTETFCGVDGPTSLPDSPIISIPETTIMTDTYAPVPVPTTEGPPVLSETESASSDETTALTSPASPGSPLAPTASSGGLTTTLQTSSSSSEGDSGGPTETSSPPTNTSAPTANAGFNQKGMESVILALALTFVRLFGV</sequence>
<feature type="compositionally biased region" description="Basic and acidic residues" evidence="1">
    <location>
        <begin position="10"/>
        <end position="20"/>
    </location>
</feature>
<dbReference type="EMBL" id="CDMC01000010">
    <property type="protein sequence ID" value="CEL08044.1"/>
    <property type="molecule type" value="Genomic_DNA"/>
</dbReference>